<gene>
    <name evidence="11" type="ORF">B0H94_10362</name>
</gene>
<dbReference type="InterPro" id="IPR057336">
    <property type="entry name" value="GerAC_N"/>
</dbReference>
<dbReference type="GO" id="GO:0016020">
    <property type="term" value="C:membrane"/>
    <property type="evidence" value="ECO:0007669"/>
    <property type="project" value="UniProtKB-SubCell"/>
</dbReference>
<dbReference type="AlphaFoldDB" id="A0A2P8HW34"/>
<evidence type="ECO:0000256" key="8">
    <source>
        <dbReference type="SAM" id="SignalP"/>
    </source>
</evidence>
<evidence type="ECO:0000256" key="6">
    <source>
        <dbReference type="ARBA" id="ARBA00023139"/>
    </source>
</evidence>
<evidence type="ECO:0000256" key="7">
    <source>
        <dbReference type="ARBA" id="ARBA00023288"/>
    </source>
</evidence>
<evidence type="ECO:0000256" key="5">
    <source>
        <dbReference type="ARBA" id="ARBA00023136"/>
    </source>
</evidence>
<evidence type="ECO:0000256" key="4">
    <source>
        <dbReference type="ARBA" id="ARBA00022729"/>
    </source>
</evidence>
<protein>
    <submittedName>
        <fullName evidence="11">Spore germination protein</fullName>
    </submittedName>
</protein>
<dbReference type="InterPro" id="IPR046953">
    <property type="entry name" value="Spore_GerAC-like_C"/>
</dbReference>
<dbReference type="InterPro" id="IPR038501">
    <property type="entry name" value="Spore_GerAC_C_sf"/>
</dbReference>
<dbReference type="Proteomes" id="UP000242310">
    <property type="component" value="Unassembled WGS sequence"/>
</dbReference>
<comment type="subcellular location">
    <subcellularLocation>
        <location evidence="1">Membrane</location>
        <topology evidence="1">Lipid-anchor</topology>
    </subcellularLocation>
</comment>
<dbReference type="GO" id="GO:0009847">
    <property type="term" value="P:spore germination"/>
    <property type="evidence" value="ECO:0007669"/>
    <property type="project" value="InterPro"/>
</dbReference>
<evidence type="ECO:0000259" key="10">
    <source>
        <dbReference type="Pfam" id="PF25198"/>
    </source>
</evidence>
<organism evidence="11 12">
    <name type="scientific">Salsuginibacillus halophilus</name>
    <dbReference type="NCBI Taxonomy" id="517424"/>
    <lineage>
        <taxon>Bacteria</taxon>
        <taxon>Bacillati</taxon>
        <taxon>Bacillota</taxon>
        <taxon>Bacilli</taxon>
        <taxon>Bacillales</taxon>
        <taxon>Bacillaceae</taxon>
        <taxon>Salsuginibacillus</taxon>
    </lineage>
</organism>
<keyword evidence="12" id="KW-1185">Reference proteome</keyword>
<proteinExistence type="inferred from homology"/>
<dbReference type="PROSITE" id="PS51257">
    <property type="entry name" value="PROKAR_LIPOPROTEIN"/>
    <property type="match status" value="1"/>
</dbReference>
<dbReference type="RefSeq" id="WP_106587783.1">
    <property type="nucleotide sequence ID" value="NZ_PYAV01000003.1"/>
</dbReference>
<comment type="caution">
    <text evidence="11">The sequence shown here is derived from an EMBL/GenBank/DDBJ whole genome shotgun (WGS) entry which is preliminary data.</text>
</comment>
<sequence length="365" mass="41369">MKRTKCVLVFLLILTSCVHTEIIDQIALVQTIAVDDAGEDGFEKTVTFPVFLEQGEESLMETKALSTTSSTLKEAKTLLNMRSQRPVSYGQIRTVIIEDDYAEKGLEHIVEPLYRDPLIGYRLNLAIFDVNTKDVIETIRDRDKERAGVMISEMIDQNQEHENIPHTDLHRFLFTLYSDGRDPVLPLMTTIDDHPAVQGIGVLTSGKGKLVHTLDLKESFLLKLLLSGSKEGTQIFNIEEGPFSGQALIDQIDSKRRIKVNEDGTHYEISLDLKGVLTDFTGETNTDEPKLISAIEKTVKREVKDDMENLVKTLQEKGVDPIGFGEKYRSQTRDWNAEMYYDTLYENFNFDVDVKMQVIQTGAIE</sequence>
<feature type="chain" id="PRO_5039551699" evidence="8">
    <location>
        <begin position="21"/>
        <end position="365"/>
    </location>
</feature>
<keyword evidence="6" id="KW-0564">Palmitate</keyword>
<name>A0A2P8HW34_9BACI</name>
<dbReference type="OrthoDB" id="2592518at2"/>
<feature type="signal peptide" evidence="8">
    <location>
        <begin position="1"/>
        <end position="20"/>
    </location>
</feature>
<accession>A0A2P8HW34</accession>
<keyword evidence="3" id="KW-0309">Germination</keyword>
<feature type="domain" description="Spore germination protein N-terminal" evidence="10">
    <location>
        <begin position="21"/>
        <end position="189"/>
    </location>
</feature>
<dbReference type="Pfam" id="PF05504">
    <property type="entry name" value="Spore_GerAC"/>
    <property type="match status" value="1"/>
</dbReference>
<dbReference type="Pfam" id="PF25198">
    <property type="entry name" value="Spore_GerAC_N"/>
    <property type="match status" value="1"/>
</dbReference>
<evidence type="ECO:0000256" key="1">
    <source>
        <dbReference type="ARBA" id="ARBA00004635"/>
    </source>
</evidence>
<keyword evidence="5" id="KW-0472">Membrane</keyword>
<keyword evidence="4 8" id="KW-0732">Signal</keyword>
<reference evidence="11 12" key="1">
    <citation type="submission" date="2018-03" db="EMBL/GenBank/DDBJ databases">
        <title>Genomic Encyclopedia of Type Strains, Phase III (KMG-III): the genomes of soil and plant-associated and newly described type strains.</title>
        <authorList>
            <person name="Whitman W."/>
        </authorList>
    </citation>
    <scope>NUCLEOTIDE SEQUENCE [LARGE SCALE GENOMIC DNA]</scope>
    <source>
        <strain evidence="11 12">CGMCC 1.07653</strain>
    </source>
</reference>
<dbReference type="Gene3D" id="3.30.300.210">
    <property type="entry name" value="Nutrient germinant receptor protein C, domain 3"/>
    <property type="match status" value="1"/>
</dbReference>
<dbReference type="PANTHER" id="PTHR35789">
    <property type="entry name" value="SPORE GERMINATION PROTEIN B3"/>
    <property type="match status" value="1"/>
</dbReference>
<evidence type="ECO:0000256" key="2">
    <source>
        <dbReference type="ARBA" id="ARBA00007886"/>
    </source>
</evidence>
<feature type="domain" description="Spore germination GerAC-like C-terminal" evidence="9">
    <location>
        <begin position="199"/>
        <end position="362"/>
    </location>
</feature>
<evidence type="ECO:0000313" key="11">
    <source>
        <dbReference type="EMBL" id="PSL50451.1"/>
    </source>
</evidence>
<comment type="similarity">
    <text evidence="2">Belongs to the GerABKC lipoprotein family.</text>
</comment>
<keyword evidence="7" id="KW-0449">Lipoprotein</keyword>
<evidence type="ECO:0000256" key="3">
    <source>
        <dbReference type="ARBA" id="ARBA00022544"/>
    </source>
</evidence>
<dbReference type="EMBL" id="PYAV01000003">
    <property type="protein sequence ID" value="PSL50451.1"/>
    <property type="molecule type" value="Genomic_DNA"/>
</dbReference>
<evidence type="ECO:0000313" key="12">
    <source>
        <dbReference type="Proteomes" id="UP000242310"/>
    </source>
</evidence>
<dbReference type="InterPro" id="IPR008844">
    <property type="entry name" value="Spore_GerAC-like"/>
</dbReference>
<dbReference type="NCBIfam" id="TIGR02887">
    <property type="entry name" value="spore_ger_x_C"/>
    <property type="match status" value="1"/>
</dbReference>
<evidence type="ECO:0000259" key="9">
    <source>
        <dbReference type="Pfam" id="PF05504"/>
    </source>
</evidence>
<dbReference type="PANTHER" id="PTHR35789:SF1">
    <property type="entry name" value="SPORE GERMINATION PROTEIN B3"/>
    <property type="match status" value="1"/>
</dbReference>